<organism evidence="1 2">
    <name type="scientific">Rhizoclosmatium globosum</name>
    <dbReference type="NCBI Taxonomy" id="329046"/>
    <lineage>
        <taxon>Eukaryota</taxon>
        <taxon>Fungi</taxon>
        <taxon>Fungi incertae sedis</taxon>
        <taxon>Chytridiomycota</taxon>
        <taxon>Chytridiomycota incertae sedis</taxon>
        <taxon>Chytridiomycetes</taxon>
        <taxon>Chytridiales</taxon>
        <taxon>Chytriomycetaceae</taxon>
        <taxon>Rhizoclosmatium</taxon>
    </lineage>
</organism>
<dbReference type="Proteomes" id="UP000193642">
    <property type="component" value="Unassembled WGS sequence"/>
</dbReference>
<dbReference type="EMBL" id="MCGO01000005">
    <property type="protein sequence ID" value="ORY51640.1"/>
    <property type="molecule type" value="Genomic_DNA"/>
</dbReference>
<evidence type="ECO:0000313" key="2">
    <source>
        <dbReference type="Proteomes" id="UP000193642"/>
    </source>
</evidence>
<keyword evidence="2" id="KW-1185">Reference proteome</keyword>
<evidence type="ECO:0000313" key="1">
    <source>
        <dbReference type="EMBL" id="ORY51640.1"/>
    </source>
</evidence>
<accession>A0A1Y2CX93</accession>
<sequence>MIRALLIASGCGIAATYALTRKLDAVPRDTLLALKKEQLSRTFPESQLPFDTFELRVPRRLLGPPSRRITISEAASSFGHSPVFALERWLIFNAGLADNVAVPHSFDQGNKMAIWTVEARAHNQLLLSWSAKGAPFSGSTFLSVGETEDGASAVIRFGSGLNVPKGRDVSQVSLNLHYFYSRVLLVNTAAVMVFRGLTAP</sequence>
<dbReference type="OrthoDB" id="2101736at2759"/>
<comment type="caution">
    <text evidence="1">The sequence shown here is derived from an EMBL/GenBank/DDBJ whole genome shotgun (WGS) entry which is preliminary data.</text>
</comment>
<name>A0A1Y2CX93_9FUNG</name>
<proteinExistence type="predicted"/>
<gene>
    <name evidence="1" type="ORF">BCR33DRAFT_780588</name>
</gene>
<dbReference type="AlphaFoldDB" id="A0A1Y2CX93"/>
<reference evidence="1 2" key="1">
    <citation type="submission" date="2016-07" db="EMBL/GenBank/DDBJ databases">
        <title>Pervasive Adenine N6-methylation of Active Genes in Fungi.</title>
        <authorList>
            <consortium name="DOE Joint Genome Institute"/>
            <person name="Mondo S.J."/>
            <person name="Dannebaum R.O."/>
            <person name="Kuo R.C."/>
            <person name="Labutti K."/>
            <person name="Haridas S."/>
            <person name="Kuo A."/>
            <person name="Salamov A."/>
            <person name="Ahrendt S.R."/>
            <person name="Lipzen A."/>
            <person name="Sullivan W."/>
            <person name="Andreopoulos W.B."/>
            <person name="Clum A."/>
            <person name="Lindquist E."/>
            <person name="Daum C."/>
            <person name="Ramamoorthy G.K."/>
            <person name="Gryganskyi A."/>
            <person name="Culley D."/>
            <person name="Magnuson J.K."/>
            <person name="James T.Y."/>
            <person name="O'Malley M.A."/>
            <person name="Stajich J.E."/>
            <person name="Spatafora J.W."/>
            <person name="Visel A."/>
            <person name="Grigoriev I.V."/>
        </authorList>
    </citation>
    <scope>NUCLEOTIDE SEQUENCE [LARGE SCALE GENOMIC DNA]</scope>
    <source>
        <strain evidence="1 2">JEL800</strain>
    </source>
</reference>
<protein>
    <submittedName>
        <fullName evidence="1">Uncharacterized protein</fullName>
    </submittedName>
</protein>